<dbReference type="EMBL" id="CP019602">
    <property type="protein sequence ID" value="ARU17125.1"/>
    <property type="molecule type" value="Genomic_DNA"/>
</dbReference>
<dbReference type="SUPFAM" id="SSF53474">
    <property type="entry name" value="alpha/beta-Hydrolases"/>
    <property type="match status" value="1"/>
</dbReference>
<reference evidence="2 3" key="1">
    <citation type="submission" date="2017-01" db="EMBL/GenBank/DDBJ databases">
        <title>Complete genome sequence of esterase-producing bacterium Croceicoccus marinus E4A9.</title>
        <authorList>
            <person name="Wu Y.-H."/>
            <person name="Cheng H."/>
            <person name="Xu L."/>
            <person name="Huo Y.-Y."/>
            <person name="Wang C.-S."/>
            <person name="Xu X.-W."/>
        </authorList>
    </citation>
    <scope>NUCLEOTIDE SEQUENCE [LARGE SCALE GENOMIC DNA]</scope>
    <source>
        <strain evidence="2 3">E4A9</strain>
    </source>
</reference>
<organism evidence="2 3">
    <name type="scientific">Croceicoccus marinus</name>
    <dbReference type="NCBI Taxonomy" id="450378"/>
    <lineage>
        <taxon>Bacteria</taxon>
        <taxon>Pseudomonadati</taxon>
        <taxon>Pseudomonadota</taxon>
        <taxon>Alphaproteobacteria</taxon>
        <taxon>Sphingomonadales</taxon>
        <taxon>Erythrobacteraceae</taxon>
        <taxon>Croceicoccus</taxon>
    </lineage>
</organism>
<evidence type="ECO:0000259" key="1">
    <source>
        <dbReference type="Pfam" id="PF01738"/>
    </source>
</evidence>
<sequence length="295" mass="30575">MAKNKGAMNSGAMNAGAMNRRSFGAMGGAALLAGCAAATEGAGAQDAAATGSGVVRSQVSIPTAAGTADATFYHPAQGTHPGIIMWPDIAGVRPASQQMAERLAGEGYAVLHPNPYYRSVSGQQFADFAAFMNLEGFSKVGPWREQNTPDAVMQDARAYVAWLDAQEAVDTARGIGANGHCMTGSWTFYAAAAVPGRVRAAASMHGGGLVTDSPQSPHRMMQPGTSYLAAISQDDDAKQPEAKQALREAAAAIGAPIEVIVYPADHGWTVLDSPAYDQAEAEKAWAQMLALYAGL</sequence>
<evidence type="ECO:0000313" key="3">
    <source>
        <dbReference type="Proteomes" id="UP000195807"/>
    </source>
</evidence>
<accession>A0A1Z1FEF8</accession>
<name>A0A1Z1FEF8_9SPHN</name>
<gene>
    <name evidence="2" type="ORF">A9D14_00200</name>
</gene>
<dbReference type="Gene3D" id="3.40.50.1820">
    <property type="entry name" value="alpha/beta hydrolase"/>
    <property type="match status" value="1"/>
</dbReference>
<dbReference type="Pfam" id="PF01738">
    <property type="entry name" value="DLH"/>
    <property type="match status" value="1"/>
</dbReference>
<dbReference type="PANTHER" id="PTHR46623">
    <property type="entry name" value="CARBOXYMETHYLENEBUTENOLIDASE-RELATED"/>
    <property type="match status" value="1"/>
</dbReference>
<dbReference type="Proteomes" id="UP000195807">
    <property type="component" value="Chromosome"/>
</dbReference>
<dbReference type="InterPro" id="IPR002925">
    <property type="entry name" value="Dienelactn_hydro"/>
</dbReference>
<dbReference type="GO" id="GO:0016787">
    <property type="term" value="F:hydrolase activity"/>
    <property type="evidence" value="ECO:0007669"/>
    <property type="project" value="InterPro"/>
</dbReference>
<dbReference type="AlphaFoldDB" id="A0A1Z1FEF8"/>
<protein>
    <recommendedName>
        <fullName evidence="1">Dienelactone hydrolase domain-containing protein</fullName>
    </recommendedName>
</protein>
<dbReference type="PROSITE" id="PS51257">
    <property type="entry name" value="PROKAR_LIPOPROTEIN"/>
    <property type="match status" value="1"/>
</dbReference>
<dbReference type="InterPro" id="IPR029058">
    <property type="entry name" value="AB_hydrolase_fold"/>
</dbReference>
<feature type="domain" description="Dienelactone hydrolase" evidence="1">
    <location>
        <begin position="69"/>
        <end position="291"/>
    </location>
</feature>
<proteinExistence type="predicted"/>
<dbReference type="InterPro" id="IPR051049">
    <property type="entry name" value="Dienelactone_hydrolase-like"/>
</dbReference>
<keyword evidence="3" id="KW-1185">Reference proteome</keyword>
<dbReference type="PROSITE" id="PS51318">
    <property type="entry name" value="TAT"/>
    <property type="match status" value="1"/>
</dbReference>
<dbReference type="InterPro" id="IPR006311">
    <property type="entry name" value="TAT_signal"/>
</dbReference>
<dbReference type="KEGG" id="cman:A9D14_00200"/>
<evidence type="ECO:0000313" key="2">
    <source>
        <dbReference type="EMBL" id="ARU17125.1"/>
    </source>
</evidence>
<dbReference type="STRING" id="450378.GCA_001661675_00041"/>
<dbReference type="PANTHER" id="PTHR46623:SF10">
    <property type="entry name" value="CARBOXYMETHYLENEBUTENOLIDASE HOMOLOG"/>
    <property type="match status" value="1"/>
</dbReference>